<dbReference type="NCBIfam" id="NF041644">
    <property type="entry name" value="CBO0543_fam"/>
    <property type="match status" value="1"/>
</dbReference>
<protein>
    <submittedName>
        <fullName evidence="2">Uncharacterized protein</fullName>
    </submittedName>
</protein>
<feature type="transmembrane region" description="Helical" evidence="1">
    <location>
        <begin position="125"/>
        <end position="142"/>
    </location>
</feature>
<gene>
    <name evidence="2" type="ORF">JOC48_001279</name>
</gene>
<evidence type="ECO:0000313" key="3">
    <source>
        <dbReference type="Proteomes" id="UP001296943"/>
    </source>
</evidence>
<dbReference type="EMBL" id="JAFBDR010000005">
    <property type="protein sequence ID" value="MBM7570801.1"/>
    <property type="molecule type" value="Genomic_DNA"/>
</dbReference>
<feature type="transmembrane region" description="Helical" evidence="1">
    <location>
        <begin position="33"/>
        <end position="54"/>
    </location>
</feature>
<accession>A0ABS2MY39</accession>
<name>A0ABS2MY39_9BACI</name>
<dbReference type="InterPro" id="IPR048147">
    <property type="entry name" value="CBO0543-like"/>
</dbReference>
<feature type="transmembrane region" description="Helical" evidence="1">
    <location>
        <begin position="61"/>
        <end position="83"/>
    </location>
</feature>
<evidence type="ECO:0000313" key="2">
    <source>
        <dbReference type="EMBL" id="MBM7570801.1"/>
    </source>
</evidence>
<proteinExistence type="predicted"/>
<feature type="transmembrane region" description="Helical" evidence="1">
    <location>
        <begin position="148"/>
        <end position="165"/>
    </location>
</feature>
<keyword evidence="3" id="KW-1185">Reference proteome</keyword>
<reference evidence="2 3" key="1">
    <citation type="submission" date="2021-01" db="EMBL/GenBank/DDBJ databases">
        <title>Genomic Encyclopedia of Type Strains, Phase IV (KMG-IV): sequencing the most valuable type-strain genomes for metagenomic binning, comparative biology and taxonomic classification.</title>
        <authorList>
            <person name="Goeker M."/>
        </authorList>
    </citation>
    <scope>NUCLEOTIDE SEQUENCE [LARGE SCALE GENOMIC DNA]</scope>
    <source>
        <strain evidence="2 3">DSM 23711</strain>
    </source>
</reference>
<evidence type="ECO:0000256" key="1">
    <source>
        <dbReference type="SAM" id="Phobius"/>
    </source>
</evidence>
<keyword evidence="1" id="KW-0812">Transmembrane</keyword>
<keyword evidence="1" id="KW-1133">Transmembrane helix</keyword>
<organism evidence="2 3">
    <name type="scientific">Aquibacillus albus</name>
    <dbReference type="NCBI Taxonomy" id="1168171"/>
    <lineage>
        <taxon>Bacteria</taxon>
        <taxon>Bacillati</taxon>
        <taxon>Bacillota</taxon>
        <taxon>Bacilli</taxon>
        <taxon>Bacillales</taxon>
        <taxon>Bacillaceae</taxon>
        <taxon>Aquibacillus</taxon>
    </lineage>
</organism>
<dbReference type="Proteomes" id="UP001296943">
    <property type="component" value="Unassembled WGS sequence"/>
</dbReference>
<comment type="caution">
    <text evidence="2">The sequence shown here is derived from an EMBL/GenBank/DDBJ whole genome shotgun (WGS) entry which is preliminary data.</text>
</comment>
<keyword evidence="1" id="KW-0472">Membrane</keyword>
<feature type="transmembrane region" description="Helical" evidence="1">
    <location>
        <begin position="95"/>
        <end position="113"/>
    </location>
</feature>
<sequence>MVVVLHIVIAIWVIVASIRWGDWKRWEQYYPTMLYIISAGLVYEFFAQTQFHLWKMNGEWLLNHSIATLLHIFIINPLATFIFLSNYPDPLPKQLFHITKWVIIFLIVEWAGLHFDYITHSNGWSLGWSALFLFKMFPILRLHFTHKLWAITLSVFCVLFYLFIFDYM</sequence>